<evidence type="ECO:0000313" key="1">
    <source>
        <dbReference type="EMBL" id="KKN86904.1"/>
    </source>
</evidence>
<accession>A0A0F9U5M5</accession>
<dbReference type="SUPFAM" id="SSF56784">
    <property type="entry name" value="HAD-like"/>
    <property type="match status" value="1"/>
</dbReference>
<reference evidence="1" key="1">
    <citation type="journal article" date="2015" name="Nature">
        <title>Complex archaea that bridge the gap between prokaryotes and eukaryotes.</title>
        <authorList>
            <person name="Spang A."/>
            <person name="Saw J.H."/>
            <person name="Jorgensen S.L."/>
            <person name="Zaremba-Niedzwiedzka K."/>
            <person name="Martijn J."/>
            <person name="Lind A.E."/>
            <person name="van Eijk R."/>
            <person name="Schleper C."/>
            <person name="Guy L."/>
            <person name="Ettema T.J."/>
        </authorList>
    </citation>
    <scope>NUCLEOTIDE SEQUENCE</scope>
</reference>
<dbReference type="InterPro" id="IPR052419">
    <property type="entry name" value="5_3-deoxyribonucleotidase-like"/>
</dbReference>
<dbReference type="AlphaFoldDB" id="A0A0F9U5M5"/>
<dbReference type="Gene3D" id="3.40.50.1000">
    <property type="entry name" value="HAD superfamily/HAD-like"/>
    <property type="match status" value="1"/>
</dbReference>
<dbReference type="PANTHER" id="PTHR35134:SF2">
    <property type="entry name" value="NUCLEOTIDASE YQFW-RELATED"/>
    <property type="match status" value="1"/>
</dbReference>
<gene>
    <name evidence="1" type="ORF">LCGC14_0264670</name>
</gene>
<dbReference type="InterPro" id="IPR023214">
    <property type="entry name" value="HAD_sf"/>
</dbReference>
<organism evidence="1">
    <name type="scientific">marine sediment metagenome</name>
    <dbReference type="NCBI Taxonomy" id="412755"/>
    <lineage>
        <taxon>unclassified sequences</taxon>
        <taxon>metagenomes</taxon>
        <taxon>ecological metagenomes</taxon>
    </lineage>
</organism>
<comment type="caution">
    <text evidence="1">The sequence shown here is derived from an EMBL/GenBank/DDBJ whole genome shotgun (WGS) entry which is preliminary data.</text>
</comment>
<protein>
    <recommendedName>
        <fullName evidence="2">Nucleotidase</fullName>
    </recommendedName>
</protein>
<sequence length="189" mass="21461">MNIGIDVDGVLGDLIGGLIIVANERHGLALTSEDYDDWGFFQDNFEFSTSHVLNMMDEAWERGLVELIEPGSAKWIHDLKSQGHDITIITRRTYKSHPAVTAWLHKQGIKYTVLIFNGPGIEKLDYPIDVLIDDAPTIAEKAKKHPEKSVYLLDRVWNAHVDTHQPPFNVSRVKSLEQALKFLRRFSGK</sequence>
<dbReference type="GO" id="GO:0009264">
    <property type="term" value="P:deoxyribonucleotide catabolic process"/>
    <property type="evidence" value="ECO:0007669"/>
    <property type="project" value="InterPro"/>
</dbReference>
<dbReference type="GO" id="GO:0008253">
    <property type="term" value="F:5'-nucleotidase activity"/>
    <property type="evidence" value="ECO:0007669"/>
    <property type="project" value="InterPro"/>
</dbReference>
<dbReference type="EMBL" id="LAZR01000143">
    <property type="protein sequence ID" value="KKN86904.1"/>
    <property type="molecule type" value="Genomic_DNA"/>
</dbReference>
<name>A0A0F9U5M5_9ZZZZ</name>
<evidence type="ECO:0008006" key="2">
    <source>
        <dbReference type="Google" id="ProtNLM"/>
    </source>
</evidence>
<dbReference type="InterPro" id="IPR036412">
    <property type="entry name" value="HAD-like_sf"/>
</dbReference>
<dbReference type="InterPro" id="IPR010708">
    <property type="entry name" value="5'(3')-deoxyribonucleotidase"/>
</dbReference>
<dbReference type="Pfam" id="PF06941">
    <property type="entry name" value="NT5C"/>
    <property type="match status" value="1"/>
</dbReference>
<proteinExistence type="predicted"/>
<dbReference type="PANTHER" id="PTHR35134">
    <property type="entry name" value="NUCLEOTIDASE YQFW-RELATED"/>
    <property type="match status" value="1"/>
</dbReference>